<protein>
    <submittedName>
        <fullName evidence="3">Uncharacterized protein</fullName>
    </submittedName>
</protein>
<feature type="compositionally biased region" description="Acidic residues" evidence="2">
    <location>
        <begin position="603"/>
        <end position="618"/>
    </location>
</feature>
<evidence type="ECO:0000313" key="3">
    <source>
        <dbReference type="EMBL" id="GAT55733.1"/>
    </source>
</evidence>
<feature type="region of interest" description="Disordered" evidence="2">
    <location>
        <begin position="591"/>
        <end position="618"/>
    </location>
</feature>
<feature type="coiled-coil region" evidence="1">
    <location>
        <begin position="897"/>
        <end position="952"/>
    </location>
</feature>
<evidence type="ECO:0000256" key="2">
    <source>
        <dbReference type="SAM" id="MobiDB-lite"/>
    </source>
</evidence>
<organism evidence="3 4">
    <name type="scientific">Mycena chlorophos</name>
    <name type="common">Agaric fungus</name>
    <name type="synonym">Agaricus chlorophos</name>
    <dbReference type="NCBI Taxonomy" id="658473"/>
    <lineage>
        <taxon>Eukaryota</taxon>
        <taxon>Fungi</taxon>
        <taxon>Dikarya</taxon>
        <taxon>Basidiomycota</taxon>
        <taxon>Agaricomycotina</taxon>
        <taxon>Agaricomycetes</taxon>
        <taxon>Agaricomycetidae</taxon>
        <taxon>Agaricales</taxon>
        <taxon>Marasmiineae</taxon>
        <taxon>Mycenaceae</taxon>
        <taxon>Mycena</taxon>
    </lineage>
</organism>
<keyword evidence="1" id="KW-0175">Coiled coil</keyword>
<evidence type="ECO:0000256" key="1">
    <source>
        <dbReference type="SAM" id="Coils"/>
    </source>
</evidence>
<gene>
    <name evidence="3" type="ORF">MCHLO_12463</name>
</gene>
<keyword evidence="4" id="KW-1185">Reference proteome</keyword>
<dbReference type="Pfam" id="PF18759">
    <property type="entry name" value="Plavaka"/>
    <property type="match status" value="1"/>
</dbReference>
<dbReference type="Proteomes" id="UP000815677">
    <property type="component" value="Unassembled WGS sequence"/>
</dbReference>
<dbReference type="InterPro" id="IPR041078">
    <property type="entry name" value="Plavaka"/>
</dbReference>
<feature type="non-terminal residue" evidence="3">
    <location>
        <position position="1"/>
    </location>
</feature>
<name>A0ABQ0LXG0_MYCCL</name>
<sequence>GGKGQWRAPTSFEARWKAQGTTGDPPFAPFPSLDDWDLSRWLVRSGLSQGKIDEFLHLKTVREKINPPFATSRSFFKHIDALPQGPAWMCKPMTITGDEQDAKGNQKEEVVELWHRDPLECVRELLGNPTFRNDQTFAPMRLYRKQDSTTGELSNREYEEMWTGTWWWDTQDLLDDGATIAPIILSSDKTQLSSFAGDKQAWPVYITIGNISKSIRRQPNAHGTVLLGYIPVPKLDCYSKARRKVANYQVFHDCMRMMLATLVDAGKEGVDMACADGWVRWVFPLLAAYIADYPEQCLVVCCQENACPSCSCPPKERGSTVEFPKRTQDETKRVLDERASGLKPHEFTELNLRPVEPFWADLPHCDIHSCITPDLLHQLNKGVFAEHVSKWAAQSMEGTEEEKKTELDARYKAMPRHPTLRHFANGTSVIKQWTGTEHRSVGKTFLGAVHDAVDERVTKVTRHLLDFMGYAHFQVHTDDSLAAMEESWRLMHEYLPVFKELGPERDHFNIPKLHNIRHYPDSTRRLGTTDGYNTENTERLHIDLAKNGYRASNRRDYTQQMARWLTRQEAVHRHSLYLEWACPGYTAGQGYVPPDGVDRDNPEDTDGLEEEEEADEDSPEIVAYNIAARPGYPSLSFAEIEEKFDIRDFGYYLQHFLQEHDPELAARLRYATRVNGFKKAALVLPTIRAAATDGTRDVIQAVLAKPEVRSNKGIQRGAPAKFSTVLVRVKDRDWREGPLSGLQAAQVKFIFRLPPNVSTLKHPLVYVHWFTPFRDTLEDLRTPSGLSRITHSTTVGQRRSAIVSLDKIVQTCHLIPKFPAHTNPDWTCDNVLTAATTFYFNPYLRHRDFYLFRFTAYLTADFHRRRQEAIEAVLARGANPADTNLQYATIHWLNSQIIETRAELAAVRQELVEIKQRDEILHRAAARTQEELQQATQDRDNTMAEYAELRKTMAGFADLITARGNAQIRGPLSAQLAAEKAFILALGTFLKDTFGEGAGQL</sequence>
<proteinExistence type="predicted"/>
<feature type="region of interest" description="Disordered" evidence="2">
    <location>
        <begin position="1"/>
        <end position="29"/>
    </location>
</feature>
<evidence type="ECO:0000313" key="4">
    <source>
        <dbReference type="Proteomes" id="UP000815677"/>
    </source>
</evidence>
<accession>A0ABQ0LXG0</accession>
<dbReference type="EMBL" id="DF849096">
    <property type="protein sequence ID" value="GAT55733.1"/>
    <property type="molecule type" value="Genomic_DNA"/>
</dbReference>
<reference evidence="3" key="1">
    <citation type="submission" date="2014-09" db="EMBL/GenBank/DDBJ databases">
        <title>Genome sequence of the luminous mushroom Mycena chlorophos for searching fungal bioluminescence genes.</title>
        <authorList>
            <person name="Tanaka Y."/>
            <person name="Kasuga D."/>
            <person name="Oba Y."/>
            <person name="Hase S."/>
            <person name="Sato K."/>
            <person name="Oba Y."/>
            <person name="Sakakibara Y."/>
        </authorList>
    </citation>
    <scope>NUCLEOTIDE SEQUENCE</scope>
</reference>